<evidence type="ECO:0000313" key="2">
    <source>
        <dbReference type="RefSeq" id="XP_024936255.1"/>
    </source>
</evidence>
<organism evidence="1 2">
    <name type="scientific">Cephus cinctus</name>
    <name type="common">Wheat stem sawfly</name>
    <dbReference type="NCBI Taxonomy" id="211228"/>
    <lineage>
        <taxon>Eukaryota</taxon>
        <taxon>Metazoa</taxon>
        <taxon>Ecdysozoa</taxon>
        <taxon>Arthropoda</taxon>
        <taxon>Hexapoda</taxon>
        <taxon>Insecta</taxon>
        <taxon>Pterygota</taxon>
        <taxon>Neoptera</taxon>
        <taxon>Endopterygota</taxon>
        <taxon>Hymenoptera</taxon>
        <taxon>Cephoidea</taxon>
        <taxon>Cephidae</taxon>
        <taxon>Cephus</taxon>
    </lineage>
</organism>
<sequence length="223" mass="25717">MSCCCNAEYESEANNALEFAKITSSGFDQQRTIAYYPEEEEDVYQKFNDDEDSGNFLTVQKSLGDDRTRKDHDNFRHFANGPNTFRSYEDEPSPLENENDEDITDMVFVDGNEADLEACDDEDCLMERVWWLVKPPFIPSHTPVVSARRVQVVKERLSSMVKNLSTARDKLNEQVEMNMKHRPKVEGDQYARIGNIEQKLRQSCQKEITIPVAMCARNLSDLL</sequence>
<name>A0AAJ7R993_CEPCN</name>
<accession>A0AAJ7R993</accession>
<dbReference type="KEGG" id="ccin:107263006"/>
<proteinExistence type="predicted"/>
<dbReference type="Proteomes" id="UP000694920">
    <property type="component" value="Unplaced"/>
</dbReference>
<gene>
    <name evidence="2" type="primary">LOC107263006</name>
</gene>
<dbReference type="AlphaFoldDB" id="A0AAJ7R993"/>
<dbReference type="GeneID" id="107263006"/>
<evidence type="ECO:0000313" key="1">
    <source>
        <dbReference type="Proteomes" id="UP000694920"/>
    </source>
</evidence>
<keyword evidence="1" id="KW-1185">Reference proteome</keyword>
<reference evidence="2" key="1">
    <citation type="submission" date="2025-08" db="UniProtKB">
        <authorList>
            <consortium name="RefSeq"/>
        </authorList>
    </citation>
    <scope>IDENTIFICATION</scope>
</reference>
<dbReference type="RefSeq" id="XP_024936255.1">
    <property type="nucleotide sequence ID" value="XM_025080487.1"/>
</dbReference>
<protein>
    <submittedName>
        <fullName evidence="2">Uncharacterized protein LOC107263006</fullName>
    </submittedName>
</protein>